<dbReference type="OrthoDB" id="7871698at2"/>
<feature type="domain" description="DUF1468" evidence="2">
    <location>
        <begin position="16"/>
        <end position="157"/>
    </location>
</feature>
<reference evidence="3 4" key="1">
    <citation type="submission" date="2017-09" db="EMBL/GenBank/DDBJ databases">
        <authorList>
            <person name="Ehlers B."/>
            <person name="Leendertz F.H."/>
        </authorList>
    </citation>
    <scope>NUCLEOTIDE SEQUENCE [LARGE SCALE GENOMIC DNA]</scope>
    <source>
        <strain evidence="3 4">USBA 140</strain>
    </source>
</reference>
<feature type="transmembrane region" description="Helical" evidence="1">
    <location>
        <begin position="45"/>
        <end position="64"/>
    </location>
</feature>
<evidence type="ECO:0000313" key="3">
    <source>
        <dbReference type="EMBL" id="SOD93348.1"/>
    </source>
</evidence>
<keyword evidence="1" id="KW-1133">Transmembrane helix</keyword>
<keyword evidence="1" id="KW-0472">Membrane</keyword>
<feature type="transmembrane region" description="Helical" evidence="1">
    <location>
        <begin position="99"/>
        <end position="124"/>
    </location>
</feature>
<dbReference type="EMBL" id="OCNJ01000003">
    <property type="protein sequence ID" value="SOD93348.1"/>
    <property type="molecule type" value="Genomic_DNA"/>
</dbReference>
<dbReference type="RefSeq" id="WP_097278416.1">
    <property type="nucleotide sequence ID" value="NZ_OCNJ01000003.1"/>
</dbReference>
<dbReference type="AlphaFoldDB" id="A0A286GCX8"/>
<dbReference type="InterPro" id="IPR009936">
    <property type="entry name" value="DUF1468"/>
</dbReference>
<dbReference type="Proteomes" id="UP000219621">
    <property type="component" value="Unassembled WGS sequence"/>
</dbReference>
<gene>
    <name evidence="3" type="ORF">SAMN05421508_10340</name>
</gene>
<evidence type="ECO:0000313" key="4">
    <source>
        <dbReference type="Proteomes" id="UP000219621"/>
    </source>
</evidence>
<dbReference type="Pfam" id="PF07331">
    <property type="entry name" value="TctB"/>
    <property type="match status" value="1"/>
</dbReference>
<protein>
    <submittedName>
        <fullName evidence="3">Tripartite tricarboxylate transporter TctB family protein</fullName>
    </submittedName>
</protein>
<feature type="transmembrane region" description="Helical" evidence="1">
    <location>
        <begin position="130"/>
        <end position="153"/>
    </location>
</feature>
<keyword evidence="4" id="KW-1185">Reference proteome</keyword>
<name>A0A286GCX8_9PROT</name>
<feature type="transmembrane region" description="Helical" evidence="1">
    <location>
        <begin position="12"/>
        <end position="33"/>
    </location>
</feature>
<accession>A0A286GCX8</accession>
<organism evidence="3 4">
    <name type="scientific">Caenispirillum bisanense</name>
    <dbReference type="NCBI Taxonomy" id="414052"/>
    <lineage>
        <taxon>Bacteria</taxon>
        <taxon>Pseudomonadati</taxon>
        <taxon>Pseudomonadota</taxon>
        <taxon>Alphaproteobacteria</taxon>
        <taxon>Rhodospirillales</taxon>
        <taxon>Novispirillaceae</taxon>
        <taxon>Caenispirillum</taxon>
    </lineage>
</organism>
<proteinExistence type="predicted"/>
<evidence type="ECO:0000259" key="2">
    <source>
        <dbReference type="Pfam" id="PF07331"/>
    </source>
</evidence>
<sequence>MDRTATPTRRPAWPVGAVVFTLAVAGAFAWYAVDVSLKARGPTDWMMIVPAAAIGIIALLVCIVEDVRAHRAVPAPDDEVPAAGDETHPLRSIAFMALLAAYVAAIPWTGFDVGTFLFLAAALVVQGERSWWRCLLFAALVTVPVVYVFVHLLQVRLATLIL</sequence>
<keyword evidence="1" id="KW-0812">Transmembrane</keyword>
<evidence type="ECO:0000256" key="1">
    <source>
        <dbReference type="SAM" id="Phobius"/>
    </source>
</evidence>